<dbReference type="GO" id="GO:0016810">
    <property type="term" value="F:hydrolase activity, acting on carbon-nitrogen (but not peptide) bonds"/>
    <property type="evidence" value="ECO:0007669"/>
    <property type="project" value="InterPro"/>
</dbReference>
<accession>A0A7W7KBS1</accession>
<dbReference type="EMBL" id="JACHLR010000011">
    <property type="protein sequence ID" value="MBB4859359.1"/>
    <property type="molecule type" value="Genomic_DNA"/>
</dbReference>
<reference evidence="3 4" key="1">
    <citation type="submission" date="2020-08" db="EMBL/GenBank/DDBJ databases">
        <title>Functional genomics of gut bacteria from endangered species of beetles.</title>
        <authorList>
            <person name="Carlos-Shanley C."/>
        </authorList>
    </citation>
    <scope>NUCLEOTIDE SEQUENCE [LARGE SCALE GENOMIC DNA]</scope>
    <source>
        <strain evidence="3 4">S00245</strain>
    </source>
</reference>
<feature type="region of interest" description="Disordered" evidence="1">
    <location>
        <begin position="103"/>
        <end position="131"/>
    </location>
</feature>
<comment type="caution">
    <text evidence="3">The sequence shown here is derived from an EMBL/GenBank/DDBJ whole genome shotgun (WGS) entry which is preliminary data.</text>
</comment>
<evidence type="ECO:0000256" key="1">
    <source>
        <dbReference type="SAM" id="MobiDB-lite"/>
    </source>
</evidence>
<dbReference type="InterPro" id="IPR011059">
    <property type="entry name" value="Metal-dep_hydrolase_composite"/>
</dbReference>
<evidence type="ECO:0000313" key="4">
    <source>
        <dbReference type="Proteomes" id="UP000555448"/>
    </source>
</evidence>
<name>A0A7W7KBS1_9SPHN</name>
<dbReference type="RefSeq" id="WP_184246106.1">
    <property type="nucleotide sequence ID" value="NZ_JACHLR010000011.1"/>
</dbReference>
<feature type="chain" id="PRO_5031445151" evidence="2">
    <location>
        <begin position="23"/>
        <end position="131"/>
    </location>
</feature>
<dbReference type="Gene3D" id="2.30.40.10">
    <property type="entry name" value="Urease, subunit C, domain 1"/>
    <property type="match status" value="1"/>
</dbReference>
<dbReference type="Proteomes" id="UP000555448">
    <property type="component" value="Unassembled WGS sequence"/>
</dbReference>
<evidence type="ECO:0000313" key="3">
    <source>
        <dbReference type="EMBL" id="MBB4859359.1"/>
    </source>
</evidence>
<evidence type="ECO:0000256" key="2">
    <source>
        <dbReference type="SAM" id="SignalP"/>
    </source>
</evidence>
<gene>
    <name evidence="3" type="ORF">HNO88_002688</name>
</gene>
<sequence>MKTIWLSGLLLAASAIAGPAMAQPDASDVQPLHNRDRWLPKSVPTSDDVLRIPVPADYNAPKGAFVLVGGRLFDGTGAPARPSTVVVEGKTITAVLGAGRSELAQGRDRLRRDRKDGDAGPDRPAHAPDLP</sequence>
<dbReference type="AlphaFoldDB" id="A0A7W7KBS1"/>
<keyword evidence="4" id="KW-1185">Reference proteome</keyword>
<keyword evidence="2" id="KW-0732">Signal</keyword>
<feature type="compositionally biased region" description="Basic and acidic residues" evidence="1">
    <location>
        <begin position="105"/>
        <end position="131"/>
    </location>
</feature>
<feature type="signal peptide" evidence="2">
    <location>
        <begin position="1"/>
        <end position="22"/>
    </location>
</feature>
<proteinExistence type="predicted"/>
<protein>
    <submittedName>
        <fullName evidence="3">Uncharacterized protein</fullName>
    </submittedName>
</protein>
<organism evidence="3 4">
    <name type="scientific">Novosphingobium chloroacetimidivorans</name>
    <dbReference type="NCBI Taxonomy" id="1428314"/>
    <lineage>
        <taxon>Bacteria</taxon>
        <taxon>Pseudomonadati</taxon>
        <taxon>Pseudomonadota</taxon>
        <taxon>Alphaproteobacteria</taxon>
        <taxon>Sphingomonadales</taxon>
        <taxon>Sphingomonadaceae</taxon>
        <taxon>Novosphingobium</taxon>
    </lineage>
</organism>